<dbReference type="PROSITE" id="PS51257">
    <property type="entry name" value="PROKAR_LIPOPROTEIN"/>
    <property type="match status" value="1"/>
</dbReference>
<dbReference type="RefSeq" id="WP_377566841.1">
    <property type="nucleotide sequence ID" value="NZ_JBHTJZ010000035.1"/>
</dbReference>
<name>A0ABW3HV07_9BACL</name>
<dbReference type="EMBL" id="JBHTJZ010000035">
    <property type="protein sequence ID" value="MFD0961351.1"/>
    <property type="molecule type" value="Genomic_DNA"/>
</dbReference>
<sequence length="216" mass="25323">MRFKSYLCWLLLLSISILAACTSATSLGRSEKQQMVEHVKTVEKSEFDLIYFNKSHKQYFKIVNEIVSEEYWVSMSDEVVFGYDSVTYTRDDLKNMSQWDYDKHKERMLRLIHRIEMDKLSVTVRISDVYKGNQANQVNIYTFENKELKDQPFTATTKKYTLEKLDKKWLITGVEQDKFNYGSEQTAEEMEEGIKGLKYQTHDGKAIGYPTVLVLG</sequence>
<organism evidence="2 3">
    <name type="scientific">Paenibacillus chungangensis</name>
    <dbReference type="NCBI Taxonomy" id="696535"/>
    <lineage>
        <taxon>Bacteria</taxon>
        <taxon>Bacillati</taxon>
        <taxon>Bacillota</taxon>
        <taxon>Bacilli</taxon>
        <taxon>Bacillales</taxon>
        <taxon>Paenibacillaceae</taxon>
        <taxon>Paenibacillus</taxon>
    </lineage>
</organism>
<evidence type="ECO:0000313" key="3">
    <source>
        <dbReference type="Proteomes" id="UP001596989"/>
    </source>
</evidence>
<proteinExistence type="predicted"/>
<feature type="chain" id="PRO_5046793460" evidence="1">
    <location>
        <begin position="20"/>
        <end position="216"/>
    </location>
</feature>
<feature type="signal peptide" evidence="1">
    <location>
        <begin position="1"/>
        <end position="19"/>
    </location>
</feature>
<evidence type="ECO:0000256" key="1">
    <source>
        <dbReference type="SAM" id="SignalP"/>
    </source>
</evidence>
<comment type="caution">
    <text evidence="2">The sequence shown here is derived from an EMBL/GenBank/DDBJ whole genome shotgun (WGS) entry which is preliminary data.</text>
</comment>
<protein>
    <submittedName>
        <fullName evidence="2">Uncharacterized protein</fullName>
    </submittedName>
</protein>
<keyword evidence="3" id="KW-1185">Reference proteome</keyword>
<evidence type="ECO:0000313" key="2">
    <source>
        <dbReference type="EMBL" id="MFD0961351.1"/>
    </source>
</evidence>
<gene>
    <name evidence="2" type="ORF">ACFQ2I_18530</name>
</gene>
<keyword evidence="1" id="KW-0732">Signal</keyword>
<dbReference type="Proteomes" id="UP001596989">
    <property type="component" value="Unassembled WGS sequence"/>
</dbReference>
<reference evidence="3" key="1">
    <citation type="journal article" date="2019" name="Int. J. Syst. Evol. Microbiol.">
        <title>The Global Catalogue of Microorganisms (GCM) 10K type strain sequencing project: providing services to taxonomists for standard genome sequencing and annotation.</title>
        <authorList>
            <consortium name="The Broad Institute Genomics Platform"/>
            <consortium name="The Broad Institute Genome Sequencing Center for Infectious Disease"/>
            <person name="Wu L."/>
            <person name="Ma J."/>
        </authorList>
    </citation>
    <scope>NUCLEOTIDE SEQUENCE [LARGE SCALE GENOMIC DNA]</scope>
    <source>
        <strain evidence="3">CCUG 59129</strain>
    </source>
</reference>
<accession>A0ABW3HV07</accession>